<evidence type="ECO:0000313" key="3">
    <source>
        <dbReference type="Proteomes" id="UP000190162"/>
    </source>
</evidence>
<feature type="region of interest" description="Disordered" evidence="1">
    <location>
        <begin position="1"/>
        <end position="52"/>
    </location>
</feature>
<gene>
    <name evidence="2" type="ORF">SAMN02745132_03432</name>
</gene>
<accession>A0A1T4V8B6</accession>
<protein>
    <submittedName>
        <fullName evidence="2">Uncharacterized protein</fullName>
    </submittedName>
</protein>
<reference evidence="3" key="1">
    <citation type="submission" date="2017-02" db="EMBL/GenBank/DDBJ databases">
        <authorList>
            <person name="Varghese N."/>
            <person name="Submissions S."/>
        </authorList>
    </citation>
    <scope>NUCLEOTIDE SEQUENCE [LARGE SCALE GENOMIC DNA]</scope>
    <source>
        <strain evidence="3">DSM 22720</strain>
    </source>
</reference>
<feature type="compositionally biased region" description="Basic residues" evidence="1">
    <location>
        <begin position="32"/>
        <end position="43"/>
    </location>
</feature>
<evidence type="ECO:0000313" key="2">
    <source>
        <dbReference type="EMBL" id="SKA61126.1"/>
    </source>
</evidence>
<proteinExistence type="predicted"/>
<name>A0A1T4V8B6_9GAMM</name>
<dbReference type="EMBL" id="FUXU01000054">
    <property type="protein sequence ID" value="SKA61126.1"/>
    <property type="molecule type" value="Genomic_DNA"/>
</dbReference>
<sequence>MAKWDQWLKNDTNKKEKIHSKFNEEFGDKPQRDRKRRKPRSGRPTHEEYPFD</sequence>
<dbReference type="RefSeq" id="WP_170915209.1">
    <property type="nucleotide sequence ID" value="NZ_FUXU01000054.1"/>
</dbReference>
<dbReference type="Proteomes" id="UP000190162">
    <property type="component" value="Unassembled WGS sequence"/>
</dbReference>
<evidence type="ECO:0000256" key="1">
    <source>
        <dbReference type="SAM" id="MobiDB-lite"/>
    </source>
</evidence>
<organism evidence="2 3">
    <name type="scientific">Enterovibrio nigricans DSM 22720</name>
    <dbReference type="NCBI Taxonomy" id="1121868"/>
    <lineage>
        <taxon>Bacteria</taxon>
        <taxon>Pseudomonadati</taxon>
        <taxon>Pseudomonadota</taxon>
        <taxon>Gammaproteobacteria</taxon>
        <taxon>Vibrionales</taxon>
        <taxon>Vibrionaceae</taxon>
        <taxon>Enterovibrio</taxon>
    </lineage>
</organism>
<feature type="compositionally biased region" description="Basic and acidic residues" evidence="1">
    <location>
        <begin position="1"/>
        <end position="31"/>
    </location>
</feature>
<keyword evidence="3" id="KW-1185">Reference proteome</keyword>
<dbReference type="AlphaFoldDB" id="A0A1T4V8B6"/>